<protein>
    <recommendedName>
        <fullName evidence="2">PH domain-containing protein</fullName>
    </recommendedName>
</protein>
<accession>A0A8S0Z139</accession>
<gene>
    <name evidence="3" type="ORF">APLA_LOCUS2471</name>
</gene>
<keyword evidence="4" id="KW-1185">Reference proteome</keyword>
<dbReference type="OrthoDB" id="67516at2759"/>
<reference evidence="3 4" key="1">
    <citation type="submission" date="2020-04" db="EMBL/GenBank/DDBJ databases">
        <authorList>
            <person name="Wallbank WR R."/>
            <person name="Pardo Diaz C."/>
            <person name="Kozak K."/>
            <person name="Martin S."/>
            <person name="Jiggins C."/>
            <person name="Moest M."/>
            <person name="Warren A I."/>
            <person name="Byers J.R.P. K."/>
            <person name="Montejo-Kovacevich G."/>
            <person name="Yen C E."/>
        </authorList>
    </citation>
    <scope>NUCLEOTIDE SEQUENCE [LARGE SCALE GENOMIC DNA]</scope>
</reference>
<feature type="compositionally biased region" description="Basic and acidic residues" evidence="1">
    <location>
        <begin position="487"/>
        <end position="501"/>
    </location>
</feature>
<organism evidence="3 4">
    <name type="scientific">Arctia plantaginis</name>
    <name type="common">Wood tiger moth</name>
    <name type="synonym">Phalaena plantaginis</name>
    <dbReference type="NCBI Taxonomy" id="874455"/>
    <lineage>
        <taxon>Eukaryota</taxon>
        <taxon>Metazoa</taxon>
        <taxon>Ecdysozoa</taxon>
        <taxon>Arthropoda</taxon>
        <taxon>Hexapoda</taxon>
        <taxon>Insecta</taxon>
        <taxon>Pterygota</taxon>
        <taxon>Neoptera</taxon>
        <taxon>Endopterygota</taxon>
        <taxon>Lepidoptera</taxon>
        <taxon>Glossata</taxon>
        <taxon>Ditrysia</taxon>
        <taxon>Noctuoidea</taxon>
        <taxon>Erebidae</taxon>
        <taxon>Arctiinae</taxon>
        <taxon>Arctia</taxon>
    </lineage>
</organism>
<dbReference type="Gene3D" id="2.30.29.30">
    <property type="entry name" value="Pleckstrin-homology domain (PH domain)/Phosphotyrosine-binding domain (PTB)"/>
    <property type="match status" value="1"/>
</dbReference>
<dbReference type="InterPro" id="IPR011993">
    <property type="entry name" value="PH-like_dom_sf"/>
</dbReference>
<feature type="region of interest" description="Disordered" evidence="1">
    <location>
        <begin position="469"/>
        <end position="509"/>
    </location>
</feature>
<name>A0A8S0Z139_ARCPL</name>
<evidence type="ECO:0000313" key="4">
    <source>
        <dbReference type="Proteomes" id="UP000494106"/>
    </source>
</evidence>
<dbReference type="PANTHER" id="PTHR45960:SF2">
    <property type="entry name" value="PROTEIN DAUGHTER OF SEVENLESS"/>
    <property type="match status" value="1"/>
</dbReference>
<dbReference type="PANTHER" id="PTHR45960">
    <property type="entry name" value="GRB2-ASSOCIATED-BINDING PROTEIN"/>
    <property type="match status" value="1"/>
</dbReference>
<dbReference type="Proteomes" id="UP000494106">
    <property type="component" value="Unassembled WGS sequence"/>
</dbReference>
<feature type="domain" description="PH" evidence="2">
    <location>
        <begin position="4"/>
        <end position="121"/>
    </location>
</feature>
<dbReference type="GO" id="GO:0005737">
    <property type="term" value="C:cytoplasm"/>
    <property type="evidence" value="ECO:0007669"/>
    <property type="project" value="TreeGrafter"/>
</dbReference>
<proteinExistence type="predicted"/>
<dbReference type="InterPro" id="IPR046355">
    <property type="entry name" value="Gab1-4-like"/>
</dbReference>
<dbReference type="InterPro" id="IPR001849">
    <property type="entry name" value="PH_domain"/>
</dbReference>
<dbReference type="GO" id="GO:0035591">
    <property type="term" value="F:signaling adaptor activity"/>
    <property type="evidence" value="ECO:0007669"/>
    <property type="project" value="TreeGrafter"/>
</dbReference>
<dbReference type="EMBL" id="CADEBC010000205">
    <property type="protein sequence ID" value="CAB3225349.1"/>
    <property type="molecule type" value="Genomic_DNA"/>
</dbReference>
<dbReference type="AlphaFoldDB" id="A0A8S0Z139"/>
<evidence type="ECO:0000256" key="1">
    <source>
        <dbReference type="SAM" id="MobiDB-lite"/>
    </source>
</evidence>
<dbReference type="Pfam" id="PF00169">
    <property type="entry name" value="PH"/>
    <property type="match status" value="1"/>
</dbReference>
<evidence type="ECO:0000259" key="2">
    <source>
        <dbReference type="PROSITE" id="PS50003"/>
    </source>
</evidence>
<dbReference type="SUPFAM" id="SSF50729">
    <property type="entry name" value="PH domain-like"/>
    <property type="match status" value="1"/>
</dbReference>
<dbReference type="PROSITE" id="PS50003">
    <property type="entry name" value="PH_DOMAIN"/>
    <property type="match status" value="1"/>
</dbReference>
<dbReference type="SMART" id="SM00233">
    <property type="entry name" value="PH"/>
    <property type="match status" value="1"/>
</dbReference>
<dbReference type="GO" id="GO:0007165">
    <property type="term" value="P:signal transduction"/>
    <property type="evidence" value="ECO:0007669"/>
    <property type="project" value="TreeGrafter"/>
</dbReference>
<comment type="caution">
    <text evidence="3">The sequence shown here is derived from an EMBL/GenBank/DDBJ whole genome shotgun (WGS) entry which is preliminary data.</text>
</comment>
<sequence>MSRNIVFEGWLTKSPPSKRIWRTKWRRRWFALRQSGDLPGQYFLDYYADRNCRRLKGTINLDLCEQVDAGLHMERAGNGTLDPKLRGSVFTIQTQSRTYHLEADCEAEMEKWVDAICRVCGLRATEEEDTYQNNNAVSTTNDRYERADTTGPYIAISECITGVRAQDRQRAFTFDPKNIVVSAPRATCDKATETRGQHIYSEPPRIKITHVDFSENESNVSDEDCKSLNASQSNIPDWSVTKSFTKLAVKPNRNGASEDGPPIPPRPPKTFARARGPVQRESFQAARIQEPLDPVQESISKYTGPGTPWLRVPRRSSHYRAPRSPSRIFTLTSNASNFSDDEDENTIQHSLQYYNLLPLPPAVDRALKPRYSSHSFGHINSPPPGHPPNQVEELTTHTLQYLDLDLNPSTLSPAKDSNLLRKVDFIHGKSMSSVDDSAYKTVDFLKTEAFNSTRQDAEALRNKRIKKKLMKDKKKEIKDMKKKMKKDKKDKEKREKRERKELKKKMSKKDLKRLALHLAAYRT</sequence>
<dbReference type="CDD" id="cd13384">
    <property type="entry name" value="PH_Gab2_2"/>
    <property type="match status" value="1"/>
</dbReference>
<evidence type="ECO:0000313" key="3">
    <source>
        <dbReference type="EMBL" id="CAB3225349.1"/>
    </source>
</evidence>